<dbReference type="EMBL" id="JADCNL010000002">
    <property type="protein sequence ID" value="KAG0493042.1"/>
    <property type="molecule type" value="Genomic_DNA"/>
</dbReference>
<sequence>MASLRQALLRLRKPPTLRSAYTFHRGSIGQISRCSGGTTSNEVDLSDEESTRRLHNRLLYRSRQRGFLELDLILGKWVEENIRSMNETTIRSLVDVLDLENPDLWKWLSGQEQPPDAVNNNPVFKAIHGKVLQNLSKHAAPSTRADPGRPWVRGWDDKRGLDGGPSHGNQ</sequence>
<comment type="caution">
    <text evidence="4">The sequence shown here is derived from an EMBL/GenBank/DDBJ whole genome shotgun (WGS) entry which is preliminary data.</text>
</comment>
<dbReference type="Proteomes" id="UP000639772">
    <property type="component" value="Unassembled WGS sequence"/>
</dbReference>
<dbReference type="GO" id="GO:0006121">
    <property type="term" value="P:mitochondrial electron transport, succinate to ubiquinone"/>
    <property type="evidence" value="ECO:0007669"/>
    <property type="project" value="TreeGrafter"/>
</dbReference>
<dbReference type="FunFam" id="1.10.150.250:FF:000003">
    <property type="entry name" value="Succinate dehydrogenase assembly factor"/>
    <property type="match status" value="1"/>
</dbReference>
<evidence type="ECO:0000256" key="1">
    <source>
        <dbReference type="ARBA" id="ARBA00023186"/>
    </source>
</evidence>
<dbReference type="Proteomes" id="UP000636800">
    <property type="component" value="Chromosome 2"/>
</dbReference>
<dbReference type="OrthoDB" id="284292at2759"/>
<dbReference type="InterPro" id="IPR005631">
    <property type="entry name" value="SDH"/>
</dbReference>
<dbReference type="GO" id="GO:0034553">
    <property type="term" value="P:mitochondrial respiratory chain complex II assembly"/>
    <property type="evidence" value="ECO:0007669"/>
    <property type="project" value="TreeGrafter"/>
</dbReference>
<keyword evidence="5" id="KW-1185">Reference proteome</keyword>
<evidence type="ECO:0000313" key="3">
    <source>
        <dbReference type="EMBL" id="KAG0493042.1"/>
    </source>
</evidence>
<dbReference type="PANTHER" id="PTHR12469">
    <property type="entry name" value="PROTEIN EMI5 HOMOLOG, MITOCHONDRIAL"/>
    <property type="match status" value="1"/>
</dbReference>
<dbReference type="InterPro" id="IPR036714">
    <property type="entry name" value="SDH_sf"/>
</dbReference>
<feature type="region of interest" description="Disordered" evidence="2">
    <location>
        <begin position="137"/>
        <end position="170"/>
    </location>
</feature>
<organism evidence="4 6">
    <name type="scientific">Vanilla planifolia</name>
    <name type="common">Vanilla</name>
    <dbReference type="NCBI Taxonomy" id="51239"/>
    <lineage>
        <taxon>Eukaryota</taxon>
        <taxon>Viridiplantae</taxon>
        <taxon>Streptophyta</taxon>
        <taxon>Embryophyta</taxon>
        <taxon>Tracheophyta</taxon>
        <taxon>Spermatophyta</taxon>
        <taxon>Magnoliopsida</taxon>
        <taxon>Liliopsida</taxon>
        <taxon>Asparagales</taxon>
        <taxon>Orchidaceae</taxon>
        <taxon>Vanilloideae</taxon>
        <taxon>Vanilleae</taxon>
        <taxon>Vanilla</taxon>
    </lineage>
</organism>
<reference evidence="5 6" key="1">
    <citation type="journal article" date="2020" name="Nat. Food">
        <title>A phased Vanilla planifolia genome enables genetic improvement of flavour and production.</title>
        <authorList>
            <person name="Hasing T."/>
            <person name="Tang H."/>
            <person name="Brym M."/>
            <person name="Khazi F."/>
            <person name="Huang T."/>
            <person name="Chambers A.H."/>
        </authorList>
    </citation>
    <scope>NUCLEOTIDE SEQUENCE [LARGE SCALE GENOMIC DNA]</scope>
    <source>
        <tissue evidence="4">Leaf</tissue>
    </source>
</reference>
<dbReference type="GO" id="GO:0005739">
    <property type="term" value="C:mitochondrion"/>
    <property type="evidence" value="ECO:0007669"/>
    <property type="project" value="TreeGrafter"/>
</dbReference>
<dbReference type="Gene3D" id="1.10.150.250">
    <property type="entry name" value="Flavinator of succinate dehydrogenase"/>
    <property type="match status" value="1"/>
</dbReference>
<evidence type="ECO:0000313" key="5">
    <source>
        <dbReference type="Proteomes" id="UP000636800"/>
    </source>
</evidence>
<dbReference type="GO" id="GO:0006099">
    <property type="term" value="P:tricarboxylic acid cycle"/>
    <property type="evidence" value="ECO:0007669"/>
    <property type="project" value="TreeGrafter"/>
</dbReference>
<proteinExistence type="predicted"/>
<accession>A0A835S061</accession>
<gene>
    <name evidence="4" type="ORF">HPP92_006147</name>
    <name evidence="3" type="ORF">HPP92_006440</name>
</gene>
<dbReference type="PANTHER" id="PTHR12469:SF2">
    <property type="entry name" value="SUCCINATE DEHYDROGENASE ASSEMBLY FACTOR 2, MITOCHONDRIAL"/>
    <property type="match status" value="1"/>
</dbReference>
<dbReference type="AlphaFoldDB" id="A0A835S061"/>
<dbReference type="Pfam" id="PF03937">
    <property type="entry name" value="Sdh5"/>
    <property type="match status" value="1"/>
</dbReference>
<evidence type="ECO:0000313" key="4">
    <source>
        <dbReference type="EMBL" id="KAG0495153.1"/>
    </source>
</evidence>
<dbReference type="EMBL" id="JADCNM010000002">
    <property type="protein sequence ID" value="KAG0495153.1"/>
    <property type="molecule type" value="Genomic_DNA"/>
</dbReference>
<dbReference type="SUPFAM" id="SSF109910">
    <property type="entry name" value="YgfY-like"/>
    <property type="match status" value="1"/>
</dbReference>
<keyword evidence="1" id="KW-0143">Chaperone</keyword>
<protein>
    <recommendedName>
        <fullName evidence="7">Succinate dehydrogenase assembly factor 2, mitochondrial</fullName>
    </recommendedName>
</protein>
<evidence type="ECO:0000256" key="2">
    <source>
        <dbReference type="SAM" id="MobiDB-lite"/>
    </source>
</evidence>
<name>A0A835S061_VANPL</name>
<evidence type="ECO:0008006" key="7">
    <source>
        <dbReference type="Google" id="ProtNLM"/>
    </source>
</evidence>
<evidence type="ECO:0000313" key="6">
    <source>
        <dbReference type="Proteomes" id="UP000639772"/>
    </source>
</evidence>